<feature type="domain" description="Signal transduction histidine kinase subgroup 3 dimerisation and phosphoacceptor" evidence="10">
    <location>
        <begin position="162"/>
        <end position="222"/>
    </location>
</feature>
<dbReference type="GO" id="GO:0016020">
    <property type="term" value="C:membrane"/>
    <property type="evidence" value="ECO:0007669"/>
    <property type="project" value="InterPro"/>
</dbReference>
<evidence type="ECO:0000256" key="8">
    <source>
        <dbReference type="ARBA" id="ARBA00023012"/>
    </source>
</evidence>
<sequence length="363" mass="39264">MAGGDAAAAAARIAASEEEILTRYRAGLRQRHNPIAADEDVWDGCRLQAQRILAAGVESLRAGSAPSPAPLLSSMMDLAADRVQQGRRISDSAEAGVVLFEVIMDVLVRELTDEPGAVRLLERAIGTVQREIGTRLQVGSAAYDSFLLNAVNEVNRRGYLGLARDIHDQMGNSLSLALRQLDLFEMALGEVDESVAARLAATRQAVHDSLLMARDMVSGLRRNARDAPLRTALRNFVESMDIAETTAQIHVNGSENWAPSETLDELYVLLRECLRNSFTHARATRIVVHVDITPHEIHALVGDNGRGFDLSARPGPKTINGLTGIRERVALLDGTVAFSSAPGKGTTVRCWVPIREGATTHGQ</sequence>
<dbReference type="EC" id="2.7.13.3" evidence="2"/>
<evidence type="ECO:0000259" key="9">
    <source>
        <dbReference type="Pfam" id="PF02518"/>
    </source>
</evidence>
<dbReference type="GO" id="GO:0005524">
    <property type="term" value="F:ATP binding"/>
    <property type="evidence" value="ECO:0007669"/>
    <property type="project" value="UniProtKB-KW"/>
</dbReference>
<evidence type="ECO:0000313" key="11">
    <source>
        <dbReference type="EMBL" id="KJS63158.1"/>
    </source>
</evidence>
<dbReference type="Gene3D" id="1.20.5.1930">
    <property type="match status" value="1"/>
</dbReference>
<evidence type="ECO:0000256" key="2">
    <source>
        <dbReference type="ARBA" id="ARBA00012438"/>
    </source>
</evidence>
<dbReference type="Gene3D" id="3.30.565.10">
    <property type="entry name" value="Histidine kinase-like ATPase, C-terminal domain"/>
    <property type="match status" value="1"/>
</dbReference>
<organism evidence="11 12">
    <name type="scientific">Streptomyces rubellomurinus (strain ATCC 31215)</name>
    <dbReference type="NCBI Taxonomy" id="359131"/>
    <lineage>
        <taxon>Bacteria</taxon>
        <taxon>Bacillati</taxon>
        <taxon>Actinomycetota</taxon>
        <taxon>Actinomycetes</taxon>
        <taxon>Kitasatosporales</taxon>
        <taxon>Streptomycetaceae</taxon>
        <taxon>Streptomyces</taxon>
    </lineage>
</organism>
<comment type="caution">
    <text evidence="11">The sequence shown here is derived from an EMBL/GenBank/DDBJ whole genome shotgun (WGS) entry which is preliminary data.</text>
</comment>
<evidence type="ECO:0000256" key="6">
    <source>
        <dbReference type="ARBA" id="ARBA00022777"/>
    </source>
</evidence>
<dbReference type="InterPro" id="IPR036890">
    <property type="entry name" value="HATPase_C_sf"/>
</dbReference>
<reference evidence="11 12" key="1">
    <citation type="submission" date="2015-02" db="EMBL/GenBank/DDBJ databases">
        <authorList>
            <person name="Ju K.-S."/>
            <person name="Doroghazi J.R."/>
            <person name="Metcalf W."/>
        </authorList>
    </citation>
    <scope>NUCLEOTIDE SEQUENCE [LARGE SCALE GENOMIC DNA]</scope>
    <source>
        <strain evidence="11 12">ATCC 31215</strain>
    </source>
</reference>
<dbReference type="GO" id="GO:0046983">
    <property type="term" value="F:protein dimerization activity"/>
    <property type="evidence" value="ECO:0007669"/>
    <property type="project" value="InterPro"/>
</dbReference>
<evidence type="ECO:0000313" key="12">
    <source>
        <dbReference type="Proteomes" id="UP000033699"/>
    </source>
</evidence>
<feature type="domain" description="Histidine kinase/HSP90-like ATPase" evidence="9">
    <location>
        <begin position="264"/>
        <end position="355"/>
    </location>
</feature>
<keyword evidence="5" id="KW-0547">Nucleotide-binding</keyword>
<evidence type="ECO:0000256" key="5">
    <source>
        <dbReference type="ARBA" id="ARBA00022741"/>
    </source>
</evidence>
<keyword evidence="4" id="KW-0808">Transferase</keyword>
<name>A0A0F2TIT5_STRR3</name>
<keyword evidence="6" id="KW-0418">Kinase</keyword>
<dbReference type="GO" id="GO:0000155">
    <property type="term" value="F:phosphorelay sensor kinase activity"/>
    <property type="evidence" value="ECO:0007669"/>
    <property type="project" value="InterPro"/>
</dbReference>
<proteinExistence type="predicted"/>
<dbReference type="InterPro" id="IPR003594">
    <property type="entry name" value="HATPase_dom"/>
</dbReference>
<dbReference type="EMBL" id="JZKH01000005">
    <property type="protein sequence ID" value="KJS63158.1"/>
    <property type="molecule type" value="Genomic_DNA"/>
</dbReference>
<dbReference type="InterPro" id="IPR011712">
    <property type="entry name" value="Sig_transdc_His_kin_sub3_dim/P"/>
</dbReference>
<dbReference type="RefSeq" id="WP_045692631.1">
    <property type="nucleotide sequence ID" value="NZ_JZKH01000005.1"/>
</dbReference>
<keyword evidence="12" id="KW-1185">Reference proteome</keyword>
<dbReference type="AlphaFoldDB" id="A0A0F2TIT5"/>
<dbReference type="PATRIC" id="fig|359131.3.peg.4794"/>
<gene>
    <name evidence="11" type="ORF">VM95_04140</name>
</gene>
<keyword evidence="8" id="KW-0902">Two-component regulatory system</keyword>
<comment type="catalytic activity">
    <reaction evidence="1">
        <text>ATP + protein L-histidine = ADP + protein N-phospho-L-histidine.</text>
        <dbReference type="EC" id="2.7.13.3"/>
    </reaction>
</comment>
<evidence type="ECO:0000256" key="4">
    <source>
        <dbReference type="ARBA" id="ARBA00022679"/>
    </source>
</evidence>
<dbReference type="Pfam" id="PF02518">
    <property type="entry name" value="HATPase_c"/>
    <property type="match status" value="1"/>
</dbReference>
<keyword evidence="7" id="KW-0067">ATP-binding</keyword>
<evidence type="ECO:0000256" key="1">
    <source>
        <dbReference type="ARBA" id="ARBA00000085"/>
    </source>
</evidence>
<dbReference type="PANTHER" id="PTHR24421">
    <property type="entry name" value="NITRATE/NITRITE SENSOR PROTEIN NARX-RELATED"/>
    <property type="match status" value="1"/>
</dbReference>
<dbReference type="PANTHER" id="PTHR24421:SF10">
    <property type="entry name" value="NITRATE_NITRITE SENSOR PROTEIN NARQ"/>
    <property type="match status" value="1"/>
</dbReference>
<accession>A0A0F2TIT5</accession>
<dbReference type="Pfam" id="PF07730">
    <property type="entry name" value="HisKA_3"/>
    <property type="match status" value="1"/>
</dbReference>
<dbReference type="CDD" id="cd16917">
    <property type="entry name" value="HATPase_UhpB-NarQ-NarX-like"/>
    <property type="match status" value="1"/>
</dbReference>
<dbReference type="OrthoDB" id="144293at2"/>
<keyword evidence="3" id="KW-0597">Phosphoprotein</keyword>
<evidence type="ECO:0000259" key="10">
    <source>
        <dbReference type="Pfam" id="PF07730"/>
    </source>
</evidence>
<dbReference type="InterPro" id="IPR050482">
    <property type="entry name" value="Sensor_HK_TwoCompSys"/>
</dbReference>
<dbReference type="Proteomes" id="UP000033699">
    <property type="component" value="Unassembled WGS sequence"/>
</dbReference>
<evidence type="ECO:0000256" key="7">
    <source>
        <dbReference type="ARBA" id="ARBA00022840"/>
    </source>
</evidence>
<protein>
    <recommendedName>
        <fullName evidence="2">histidine kinase</fullName>
        <ecNumber evidence="2">2.7.13.3</ecNumber>
    </recommendedName>
</protein>
<dbReference type="SUPFAM" id="SSF55874">
    <property type="entry name" value="ATPase domain of HSP90 chaperone/DNA topoisomerase II/histidine kinase"/>
    <property type="match status" value="1"/>
</dbReference>
<evidence type="ECO:0000256" key="3">
    <source>
        <dbReference type="ARBA" id="ARBA00022553"/>
    </source>
</evidence>